<feature type="transmembrane region" description="Helical" evidence="2">
    <location>
        <begin position="517"/>
        <end position="540"/>
    </location>
</feature>
<dbReference type="PANTHER" id="PTHR10566:SF113">
    <property type="entry name" value="PROTEIN ACTIVITY OF BC1 COMPLEX KINASE 7, CHLOROPLASTIC"/>
    <property type="match status" value="1"/>
</dbReference>
<evidence type="ECO:0000256" key="2">
    <source>
        <dbReference type="SAM" id="Phobius"/>
    </source>
</evidence>
<evidence type="ECO:0000256" key="1">
    <source>
        <dbReference type="ARBA" id="ARBA00009670"/>
    </source>
</evidence>
<dbReference type="Proteomes" id="UP000182945">
    <property type="component" value="Chromosome"/>
</dbReference>
<feature type="domain" description="ABC1 atypical kinase-like" evidence="3">
    <location>
        <begin position="121"/>
        <end position="366"/>
    </location>
</feature>
<keyword evidence="2" id="KW-0472">Membrane</keyword>
<organism evidence="4 5">
    <name type="scientific">Virgibacillus halodenitrificans</name>
    <name type="common">Bacillus halodenitrificans</name>
    <dbReference type="NCBI Taxonomy" id="1482"/>
    <lineage>
        <taxon>Bacteria</taxon>
        <taxon>Bacillati</taxon>
        <taxon>Bacillota</taxon>
        <taxon>Bacilli</taxon>
        <taxon>Bacillales</taxon>
        <taxon>Bacillaceae</taxon>
        <taxon>Virgibacillus</taxon>
    </lineage>
</organism>
<dbReference type="InterPro" id="IPR011009">
    <property type="entry name" value="Kinase-like_dom_sf"/>
</dbReference>
<dbReference type="KEGG" id="vhl:BME96_17075"/>
<dbReference type="Pfam" id="PF03109">
    <property type="entry name" value="ABC1"/>
    <property type="match status" value="1"/>
</dbReference>
<proteinExistence type="inferred from homology"/>
<evidence type="ECO:0000259" key="3">
    <source>
        <dbReference type="Pfam" id="PF03109"/>
    </source>
</evidence>
<protein>
    <submittedName>
        <fullName evidence="4">ABC transporter</fullName>
    </submittedName>
</protein>
<keyword evidence="2" id="KW-1133">Transmembrane helix</keyword>
<dbReference type="CDD" id="cd05121">
    <property type="entry name" value="ABC1_ADCK3-like"/>
    <property type="match status" value="1"/>
</dbReference>
<evidence type="ECO:0000313" key="5">
    <source>
        <dbReference type="Proteomes" id="UP000182945"/>
    </source>
</evidence>
<dbReference type="Gene3D" id="1.10.510.10">
    <property type="entry name" value="Transferase(Phosphotransferase) domain 1"/>
    <property type="match status" value="1"/>
</dbReference>
<reference evidence="4 5" key="1">
    <citation type="submission" date="2016-11" db="EMBL/GenBank/DDBJ databases">
        <title>Complete genome sequencing of Virgibacillus halodenitrificans PDB-F2.</title>
        <authorList>
            <person name="Sun Z."/>
            <person name="Zhou Y."/>
            <person name="Li H."/>
        </authorList>
    </citation>
    <scope>NUCLEOTIDE SEQUENCE [LARGE SCALE GENOMIC DNA]</scope>
    <source>
        <strain evidence="4 5">PDB-F2</strain>
    </source>
</reference>
<feature type="transmembrane region" description="Helical" evidence="2">
    <location>
        <begin position="38"/>
        <end position="62"/>
    </location>
</feature>
<dbReference type="AlphaFoldDB" id="A0AAC9J691"/>
<gene>
    <name evidence="4" type="ORF">BME96_17075</name>
</gene>
<dbReference type="InterPro" id="IPR004147">
    <property type="entry name" value="ABC1_dom"/>
</dbReference>
<dbReference type="InterPro" id="IPR050154">
    <property type="entry name" value="UbiB_kinase"/>
</dbReference>
<sequence>MYKYPSVLFKYTDMFYFIYYREMAIEVFNVKNALTYNMFYRCTVIVWMVVKFISQIYFFHLFHGIWDEQTKRKWEHLLHKQAVEYRKKAVKMGGVLIKVGQFLSTRTDFMPEVFIKELSGLVDRVPPMPYSYASRLLKEEWGAEPDEYLEDINKASIASASIGEVYYARLKGSGKEVAIKVQRYQVEKIFHMDFKALRVVFWIISFFTSFGKKADLKSLYLELIRVMDRELDFTQELHYGKYFKERFKDDKTVYIPAFMEELCTKRVLVMEWAEGAKITDLEFMRKHHIQPERIAKNLFNFYSEQFLNPGNFHADPHAGNLLINKNGIITILDFGMVGEVKKQDTTYFKHLIQGVIIDDYDRVIEALEQMNFVLPNADTNKLKKMVKQLIEMYRDGSFKNMDGQLLEQIKQDIKLFVKEQPIQLSAEYAYLGRAISINIGILFAIYPETDIEKWAKPKIKKWLGSKTLIESIYKQYAKESIEPIFSFPKAMLGWLENGEKDREWDKEKQEKTWKHHFFLVLESFHFIMILVSIAASWYGYVEGYTIFGSFGLAGITYFVIMFTILARKHYKVIQSIK</sequence>
<accession>A0AAC9J691</accession>
<keyword evidence="2" id="KW-0812">Transmembrane</keyword>
<name>A0AAC9J691_VIRHA</name>
<dbReference type="PANTHER" id="PTHR10566">
    <property type="entry name" value="CHAPERONE-ACTIVITY OF BC1 COMPLEX CABC1 -RELATED"/>
    <property type="match status" value="1"/>
</dbReference>
<dbReference type="EMBL" id="CP017962">
    <property type="protein sequence ID" value="APC49799.1"/>
    <property type="molecule type" value="Genomic_DNA"/>
</dbReference>
<evidence type="ECO:0000313" key="4">
    <source>
        <dbReference type="EMBL" id="APC49799.1"/>
    </source>
</evidence>
<feature type="transmembrane region" description="Helical" evidence="2">
    <location>
        <begin position="546"/>
        <end position="566"/>
    </location>
</feature>
<comment type="similarity">
    <text evidence="1">Belongs to the protein kinase superfamily. ADCK protein kinase family.</text>
</comment>
<dbReference type="SUPFAM" id="SSF56112">
    <property type="entry name" value="Protein kinase-like (PK-like)"/>
    <property type="match status" value="1"/>
</dbReference>